<keyword evidence="2 5" id="KW-0812">Transmembrane</keyword>
<evidence type="ECO:0000313" key="8">
    <source>
        <dbReference type="Proteomes" id="UP000034246"/>
    </source>
</evidence>
<dbReference type="Proteomes" id="UP000034246">
    <property type="component" value="Unassembled WGS sequence"/>
</dbReference>
<feature type="transmembrane region" description="Helical" evidence="5">
    <location>
        <begin position="6"/>
        <end position="22"/>
    </location>
</feature>
<dbReference type="AlphaFoldDB" id="A0A0G0N5L2"/>
<dbReference type="PANTHER" id="PTHR37422">
    <property type="entry name" value="TEICHURONIC ACID BIOSYNTHESIS PROTEIN TUAE"/>
    <property type="match status" value="1"/>
</dbReference>
<evidence type="ECO:0000256" key="5">
    <source>
        <dbReference type="SAM" id="Phobius"/>
    </source>
</evidence>
<keyword evidence="4 5" id="KW-0472">Membrane</keyword>
<feature type="transmembrane region" description="Helical" evidence="5">
    <location>
        <begin position="221"/>
        <end position="243"/>
    </location>
</feature>
<dbReference type="STRING" id="1618550.UT39_C0006G0020"/>
<evidence type="ECO:0000256" key="3">
    <source>
        <dbReference type="ARBA" id="ARBA00022989"/>
    </source>
</evidence>
<proteinExistence type="predicted"/>
<protein>
    <recommendedName>
        <fullName evidence="6">O-antigen ligase-related domain-containing protein</fullName>
    </recommendedName>
</protein>
<evidence type="ECO:0000256" key="1">
    <source>
        <dbReference type="ARBA" id="ARBA00004141"/>
    </source>
</evidence>
<dbReference type="Pfam" id="PF04932">
    <property type="entry name" value="Wzy_C"/>
    <property type="match status" value="1"/>
</dbReference>
<comment type="caution">
    <text evidence="7">The sequence shown here is derived from an EMBL/GenBank/DDBJ whole genome shotgun (WGS) entry which is preliminary data.</text>
</comment>
<feature type="transmembrane region" description="Helical" evidence="5">
    <location>
        <begin position="103"/>
        <end position="131"/>
    </location>
</feature>
<organism evidence="7 8">
    <name type="scientific">Candidatus Woesebacteria bacterium GW2011_GWA1_39_21</name>
    <dbReference type="NCBI Taxonomy" id="1618550"/>
    <lineage>
        <taxon>Bacteria</taxon>
        <taxon>Candidatus Woeseibacteriota</taxon>
    </lineage>
</organism>
<dbReference type="PANTHER" id="PTHR37422:SF13">
    <property type="entry name" value="LIPOPOLYSACCHARIDE BIOSYNTHESIS PROTEIN PA4999-RELATED"/>
    <property type="match status" value="1"/>
</dbReference>
<evidence type="ECO:0000256" key="2">
    <source>
        <dbReference type="ARBA" id="ARBA00022692"/>
    </source>
</evidence>
<evidence type="ECO:0000256" key="4">
    <source>
        <dbReference type="ARBA" id="ARBA00023136"/>
    </source>
</evidence>
<feature type="transmembrane region" description="Helical" evidence="5">
    <location>
        <begin position="77"/>
        <end position="96"/>
    </location>
</feature>
<gene>
    <name evidence="7" type="ORF">UT39_C0006G0020</name>
</gene>
<feature type="transmembrane region" description="Helical" evidence="5">
    <location>
        <begin position="137"/>
        <end position="154"/>
    </location>
</feature>
<sequence>MYLIRLVSYISFAFLVNYLCASERIKKNILNLTLVVLGFFMLLGACQFIFYYDLRDLYFSGWDDHYYRFVSTTLDPGYAAVVLNIGLVLVLAKNLIKSRYVKILFTVLFVTAVILTFSRAGYLTLLALLLYRFKKHFKKILLVAVVVVIFLLIVPKPRSAGVELLRTFSISSRVDDYKKTAEIFFKHPLFGVGYNNLCLFRVINGENNIASHSCSGSDSSLLTILATTGVVGSMIFFISFYKIIGLLPKDEYGHIVKMVIMVLLVSSLFNNTLFFNFNMGLFALFFGLSRKTSTLEN</sequence>
<evidence type="ECO:0000313" key="7">
    <source>
        <dbReference type="EMBL" id="KKR11514.1"/>
    </source>
</evidence>
<dbReference type="InterPro" id="IPR051533">
    <property type="entry name" value="WaaL-like"/>
</dbReference>
<comment type="subcellular location">
    <subcellularLocation>
        <location evidence="1">Membrane</location>
        <topology evidence="1">Multi-pass membrane protein</topology>
    </subcellularLocation>
</comment>
<dbReference type="EMBL" id="LBWP01000006">
    <property type="protein sequence ID" value="KKR11514.1"/>
    <property type="molecule type" value="Genomic_DNA"/>
</dbReference>
<accession>A0A0G0N5L2</accession>
<evidence type="ECO:0000259" key="6">
    <source>
        <dbReference type="Pfam" id="PF04932"/>
    </source>
</evidence>
<reference evidence="7 8" key="1">
    <citation type="journal article" date="2015" name="Nature">
        <title>rRNA introns, odd ribosomes, and small enigmatic genomes across a large radiation of phyla.</title>
        <authorList>
            <person name="Brown C.T."/>
            <person name="Hug L.A."/>
            <person name="Thomas B.C."/>
            <person name="Sharon I."/>
            <person name="Castelle C.J."/>
            <person name="Singh A."/>
            <person name="Wilkins M.J."/>
            <person name="Williams K.H."/>
            <person name="Banfield J.F."/>
        </authorList>
    </citation>
    <scope>NUCLEOTIDE SEQUENCE [LARGE SCALE GENOMIC DNA]</scope>
</reference>
<feature type="transmembrane region" description="Helical" evidence="5">
    <location>
        <begin position="29"/>
        <end position="52"/>
    </location>
</feature>
<dbReference type="InterPro" id="IPR007016">
    <property type="entry name" value="O-antigen_ligase-rel_domated"/>
</dbReference>
<keyword evidence="3 5" id="KW-1133">Transmembrane helix</keyword>
<feature type="domain" description="O-antigen ligase-related" evidence="6">
    <location>
        <begin position="105"/>
        <end position="237"/>
    </location>
</feature>
<dbReference type="GO" id="GO:0016020">
    <property type="term" value="C:membrane"/>
    <property type="evidence" value="ECO:0007669"/>
    <property type="project" value="UniProtKB-SubCell"/>
</dbReference>
<name>A0A0G0N5L2_9BACT</name>
<feature type="transmembrane region" description="Helical" evidence="5">
    <location>
        <begin position="255"/>
        <end position="288"/>
    </location>
</feature>